<dbReference type="EMBL" id="CAAALY010278144">
    <property type="protein sequence ID" value="VEL43003.1"/>
    <property type="molecule type" value="Genomic_DNA"/>
</dbReference>
<comment type="caution">
    <text evidence="1">The sequence shown here is derived from an EMBL/GenBank/DDBJ whole genome shotgun (WGS) entry which is preliminary data.</text>
</comment>
<evidence type="ECO:0000313" key="1">
    <source>
        <dbReference type="EMBL" id="VEL43003.1"/>
    </source>
</evidence>
<evidence type="ECO:0000313" key="2">
    <source>
        <dbReference type="Proteomes" id="UP000784294"/>
    </source>
</evidence>
<sequence length="88" mass="9638">MKYAGGTTCHEIDHAFASALCPNLCGPRRCSRTVDAPGQARQRELSVQVKVEPRKWSTAVKTHLQTCKVADSLLIAHAPEACKVKFFA</sequence>
<gene>
    <name evidence="1" type="ORF">PXEA_LOCUS36443</name>
</gene>
<organism evidence="1 2">
    <name type="scientific">Protopolystoma xenopodis</name>
    <dbReference type="NCBI Taxonomy" id="117903"/>
    <lineage>
        <taxon>Eukaryota</taxon>
        <taxon>Metazoa</taxon>
        <taxon>Spiralia</taxon>
        <taxon>Lophotrochozoa</taxon>
        <taxon>Platyhelminthes</taxon>
        <taxon>Monogenea</taxon>
        <taxon>Polyopisthocotylea</taxon>
        <taxon>Polystomatidea</taxon>
        <taxon>Polystomatidae</taxon>
        <taxon>Protopolystoma</taxon>
    </lineage>
</organism>
<name>A0A448XRE5_9PLAT</name>
<accession>A0A448XRE5</accession>
<keyword evidence="2" id="KW-1185">Reference proteome</keyword>
<dbReference type="AlphaFoldDB" id="A0A448XRE5"/>
<proteinExistence type="predicted"/>
<reference evidence="1" key="1">
    <citation type="submission" date="2018-11" db="EMBL/GenBank/DDBJ databases">
        <authorList>
            <consortium name="Pathogen Informatics"/>
        </authorList>
    </citation>
    <scope>NUCLEOTIDE SEQUENCE</scope>
</reference>
<protein>
    <submittedName>
        <fullName evidence="1">Uncharacterized protein</fullName>
    </submittedName>
</protein>
<dbReference type="Proteomes" id="UP000784294">
    <property type="component" value="Unassembled WGS sequence"/>
</dbReference>